<keyword evidence="4" id="KW-1185">Reference proteome</keyword>
<evidence type="ECO:0000256" key="1">
    <source>
        <dbReference type="SAM" id="MobiDB-lite"/>
    </source>
</evidence>
<feature type="compositionally biased region" description="Polar residues" evidence="1">
    <location>
        <begin position="558"/>
        <end position="586"/>
    </location>
</feature>
<name>A0A3S3MGQ9_9MAGN</name>
<feature type="region of interest" description="Disordered" evidence="1">
    <location>
        <begin position="507"/>
        <end position="609"/>
    </location>
</feature>
<feature type="domain" description="DUF3741" evidence="2">
    <location>
        <begin position="272"/>
        <end position="295"/>
    </location>
</feature>
<feature type="region of interest" description="Disordered" evidence="1">
    <location>
        <begin position="256"/>
        <end position="275"/>
    </location>
</feature>
<feature type="compositionally biased region" description="Polar residues" evidence="1">
    <location>
        <begin position="225"/>
        <end position="245"/>
    </location>
</feature>
<dbReference type="PANTHER" id="PTHR34282">
    <property type="entry name" value="OS01G0228800 PROTEIN-RELATED"/>
    <property type="match status" value="1"/>
</dbReference>
<feature type="compositionally biased region" description="Polar residues" evidence="1">
    <location>
        <begin position="28"/>
        <end position="43"/>
    </location>
</feature>
<proteinExistence type="predicted"/>
<evidence type="ECO:0000313" key="3">
    <source>
        <dbReference type="EMBL" id="RWR73431.1"/>
    </source>
</evidence>
<accession>A0A3S3MGQ9</accession>
<feature type="compositionally biased region" description="Polar residues" evidence="1">
    <location>
        <begin position="530"/>
        <end position="550"/>
    </location>
</feature>
<protein>
    <submittedName>
        <fullName evidence="3">Centromere-associated protein E</fullName>
    </submittedName>
</protein>
<dbReference type="InterPro" id="IPR032795">
    <property type="entry name" value="DUF3741-assoc"/>
</dbReference>
<evidence type="ECO:0000259" key="2">
    <source>
        <dbReference type="Pfam" id="PF14383"/>
    </source>
</evidence>
<dbReference type="AlphaFoldDB" id="A0A3S3MGQ9"/>
<dbReference type="Proteomes" id="UP000283530">
    <property type="component" value="Unassembled WGS sequence"/>
</dbReference>
<dbReference type="EMBL" id="QPKB01000001">
    <property type="protein sequence ID" value="RWR73431.1"/>
    <property type="molecule type" value="Genomic_DNA"/>
</dbReference>
<gene>
    <name evidence="3" type="ORF">CKAN_00170900</name>
</gene>
<feature type="compositionally biased region" description="Basic and acidic residues" evidence="1">
    <location>
        <begin position="507"/>
        <end position="529"/>
    </location>
</feature>
<feature type="region of interest" description="Disordered" evidence="1">
    <location>
        <begin position="214"/>
        <end position="245"/>
    </location>
</feature>
<dbReference type="Pfam" id="PF14383">
    <property type="entry name" value="VARLMGL"/>
    <property type="match status" value="1"/>
</dbReference>
<dbReference type="OrthoDB" id="1079501at2759"/>
<comment type="caution">
    <text evidence="3">The sequence shown here is derived from an EMBL/GenBank/DDBJ whole genome shotgun (WGS) entry which is preliminary data.</text>
</comment>
<reference evidence="3 4" key="1">
    <citation type="journal article" date="2019" name="Nat. Plants">
        <title>Stout camphor tree genome fills gaps in understanding of flowering plant genome evolution.</title>
        <authorList>
            <person name="Chaw S.M."/>
            <person name="Liu Y.C."/>
            <person name="Wu Y.W."/>
            <person name="Wang H.Y."/>
            <person name="Lin C.I."/>
            <person name="Wu C.S."/>
            <person name="Ke H.M."/>
            <person name="Chang L.Y."/>
            <person name="Hsu C.Y."/>
            <person name="Yang H.T."/>
            <person name="Sudianto E."/>
            <person name="Hsu M.H."/>
            <person name="Wu K.P."/>
            <person name="Wang L.N."/>
            <person name="Leebens-Mack J.H."/>
            <person name="Tsai I.J."/>
        </authorList>
    </citation>
    <scope>NUCLEOTIDE SEQUENCE [LARGE SCALE GENOMIC DNA]</scope>
    <source>
        <strain evidence="4">cv. Chaw 1501</strain>
        <tissue evidence="3">Young leaves</tissue>
    </source>
</reference>
<sequence>MPQDNIKSAVYRSLKKSGHVPYGDSNETDTYGTNRKSKTSSPMVKTMIIERRMTHKDPVPSLRGKEEKAKASKGISELDSIHSSQLWQVSEGAQNLNQMVDSWPEGLCLGQRSSHFANDLLRGASDLQESLIMLGKLQEDPILMARRKKKQKLNIRKEKEIDVEKMWSNQFQDANYQNIWQAPRVSVDGSSKSHIEEELKKVIRDRLYRQNLLSVPSGEEKNSSDGHNLNSLSDGSLESSRRLNTVSLNDRRKNLCYDQKPSMGNSNPATSLHKPKRPNLIAKLMGLEDLPSEKVQTTTKQMESKRFLSPHHPNFNIDMPKTRKLQFKNHDTDQERKTLKEIIDTMQFKGLLKSNYYNDFEIESHQMKRHSRDFAKVRPGEILPPIVIIKPLPFPFMNREDVKPEELIWPGISDPKQIHEKSGGRDQKILETVVQDSIVLDSRVVGKTEAKEQQIKETIVYEDEASDTKQIFRKLGMSEQKIVETADESSNKIKTAVEKQKKKEAIKASKKVDEVQKALPDRKSVKENTKSVIASRSQVRTTSTKSNQPEKVSIPVKNHSSCQRSAAQNQNSTSSKQSMTRAAKNQTNKEKKYRESPVMNSVTVRAGSKDDGAVSTLEISDTARTLLDDRLPIQIKQEDMKIKDCSQENNNSSSNIEPDPAQCRATIECAKDSNQLEEDKDSFRNTIKTEMDLTKLLLSSPSFLNCAEELYDCNINQPMCFQFNDLESGTVNTRLFLECAHELMTRKSGHRECAGHSLLRTYMWGPKVSISIDQLVEELIDEIENLRSYNKGGDGVLPTDGLYTILGKDLTCKRRLVNGVWDLGWVNGHSMEDAEQVTAEVEKHVLSCLIEEVILEFKV</sequence>
<evidence type="ECO:0000313" key="4">
    <source>
        <dbReference type="Proteomes" id="UP000283530"/>
    </source>
</evidence>
<feature type="region of interest" description="Disordered" evidence="1">
    <location>
        <begin position="17"/>
        <end position="43"/>
    </location>
</feature>
<dbReference type="PANTHER" id="PTHR34282:SF2">
    <property type="entry name" value="DUF3741 DOMAIN-CONTAINING PROTEIN"/>
    <property type="match status" value="1"/>
</dbReference>
<organism evidence="3 4">
    <name type="scientific">Cinnamomum micranthum f. kanehirae</name>
    <dbReference type="NCBI Taxonomy" id="337451"/>
    <lineage>
        <taxon>Eukaryota</taxon>
        <taxon>Viridiplantae</taxon>
        <taxon>Streptophyta</taxon>
        <taxon>Embryophyta</taxon>
        <taxon>Tracheophyta</taxon>
        <taxon>Spermatophyta</taxon>
        <taxon>Magnoliopsida</taxon>
        <taxon>Magnoliidae</taxon>
        <taxon>Laurales</taxon>
        <taxon>Lauraceae</taxon>
        <taxon>Cinnamomum</taxon>
    </lineage>
</organism>